<dbReference type="EMBL" id="MG962368">
    <property type="protein sequence ID" value="AVO25276.1"/>
    <property type="molecule type" value="Genomic_DNA"/>
</dbReference>
<protein>
    <submittedName>
        <fullName evidence="1">Uncharacterized protein</fullName>
    </submittedName>
</protein>
<sequence length="73" mass="8666">MKGNAMTNESFETWRSELHAIQIEIDELDETFWGRFCDVLEWDEEAFQKAEAQYTIQRDALCKKLNDHSRKPA</sequence>
<dbReference type="Proteomes" id="UP000240261">
    <property type="component" value="Segment"/>
</dbReference>
<name>A0A2P1JY40_9CAUD</name>
<gene>
    <name evidence="1" type="primary">36</name>
    <name evidence="1" type="ORF">PBI_GRAVY_36</name>
</gene>
<accession>A0A2P1JY40</accession>
<organism evidence="1 2">
    <name type="scientific">Gordonia phage Gravy</name>
    <dbReference type="NCBI Taxonomy" id="2094133"/>
    <lineage>
        <taxon>Viruses</taxon>
        <taxon>Duplodnaviria</taxon>
        <taxon>Heunggongvirae</taxon>
        <taxon>Uroviricota</taxon>
        <taxon>Caudoviricetes</taxon>
        <taxon>Deejayvirinae</taxon>
        <taxon>Tanisvirus</taxon>
        <taxon>Tanisvirus tanis</taxon>
    </lineage>
</organism>
<evidence type="ECO:0000313" key="1">
    <source>
        <dbReference type="EMBL" id="AVO25276.1"/>
    </source>
</evidence>
<evidence type="ECO:0000313" key="2">
    <source>
        <dbReference type="Proteomes" id="UP000240261"/>
    </source>
</evidence>
<reference evidence="1 2" key="1">
    <citation type="submission" date="2018-02" db="EMBL/GenBank/DDBJ databases">
        <authorList>
            <person name="Aull H.G."/>
            <person name="Garlena R.A."/>
            <person name="Russell D.A."/>
            <person name="Pop W.H."/>
            <person name="Jacobs-Sera D."/>
            <person name="Hatfull G.F."/>
        </authorList>
    </citation>
    <scope>NUCLEOTIDE SEQUENCE [LARGE SCALE GENOMIC DNA]</scope>
</reference>
<proteinExistence type="predicted"/>